<reference evidence="6" key="1">
    <citation type="journal article" date="2022" name="Front. Genet.">
        <title>Chromosome-Scale Assembly of the Dendrobium nobile Genome Provides Insights Into the Molecular Mechanism of the Biosynthesis of the Medicinal Active Ingredient of Dendrobium.</title>
        <authorList>
            <person name="Xu Q."/>
            <person name="Niu S.-C."/>
            <person name="Li K.-L."/>
            <person name="Zheng P.-J."/>
            <person name="Zhang X.-J."/>
            <person name="Jia Y."/>
            <person name="Liu Y."/>
            <person name="Niu Y.-X."/>
            <person name="Yu L.-H."/>
            <person name="Chen D.-F."/>
            <person name="Zhang G.-Q."/>
        </authorList>
    </citation>
    <scope>NUCLEOTIDE SEQUENCE</scope>
    <source>
        <tissue evidence="6">Leaf</tissue>
    </source>
</reference>
<protein>
    <recommendedName>
        <fullName evidence="5">A20-type domain-containing protein</fullName>
    </recommendedName>
</protein>
<evidence type="ECO:0000313" key="7">
    <source>
        <dbReference type="Proteomes" id="UP000829196"/>
    </source>
</evidence>
<dbReference type="GO" id="GO:0008270">
    <property type="term" value="F:zinc ion binding"/>
    <property type="evidence" value="ECO:0007669"/>
    <property type="project" value="UniProtKB-KW"/>
</dbReference>
<proteinExistence type="predicted"/>
<feature type="domain" description="A20-type" evidence="5">
    <location>
        <begin position="7"/>
        <end position="41"/>
    </location>
</feature>
<organism evidence="6 7">
    <name type="scientific">Dendrobium nobile</name>
    <name type="common">Orchid</name>
    <dbReference type="NCBI Taxonomy" id="94219"/>
    <lineage>
        <taxon>Eukaryota</taxon>
        <taxon>Viridiplantae</taxon>
        <taxon>Streptophyta</taxon>
        <taxon>Embryophyta</taxon>
        <taxon>Tracheophyta</taxon>
        <taxon>Spermatophyta</taxon>
        <taxon>Magnoliopsida</taxon>
        <taxon>Liliopsida</taxon>
        <taxon>Asparagales</taxon>
        <taxon>Orchidaceae</taxon>
        <taxon>Epidendroideae</taxon>
        <taxon>Malaxideae</taxon>
        <taxon>Dendrobiinae</taxon>
        <taxon>Dendrobium</taxon>
    </lineage>
</organism>
<dbReference type="Pfam" id="PF01754">
    <property type="entry name" value="zf-A20"/>
    <property type="match status" value="1"/>
</dbReference>
<accession>A0A8T3AKA1</accession>
<keyword evidence="2" id="KW-0479">Metal-binding</keyword>
<dbReference type="SUPFAM" id="SSF57716">
    <property type="entry name" value="Glucocorticoid receptor-like (DNA-binding domain)"/>
    <property type="match status" value="1"/>
</dbReference>
<dbReference type="OrthoDB" id="1430247at2759"/>
<comment type="caution">
    <text evidence="6">The sequence shown here is derived from an EMBL/GenBank/DDBJ whole genome shotgun (WGS) entry which is preliminary data.</text>
</comment>
<dbReference type="PANTHER" id="PTHR10634:SF67">
    <property type="entry name" value="AN1-TYPE ZINC FINGER PROTEIN 3"/>
    <property type="match status" value="1"/>
</dbReference>
<evidence type="ECO:0000256" key="3">
    <source>
        <dbReference type="ARBA" id="ARBA00022771"/>
    </source>
</evidence>
<evidence type="ECO:0000256" key="4">
    <source>
        <dbReference type="ARBA" id="ARBA00022833"/>
    </source>
</evidence>
<evidence type="ECO:0000256" key="1">
    <source>
        <dbReference type="ARBA" id="ARBA00003732"/>
    </source>
</evidence>
<comment type="function">
    <text evidence="1">May be involved in environmental stress response.</text>
</comment>
<keyword evidence="7" id="KW-1185">Reference proteome</keyword>
<evidence type="ECO:0000313" key="6">
    <source>
        <dbReference type="EMBL" id="KAI0496849.1"/>
    </source>
</evidence>
<name>A0A8T3AKA1_DENNO</name>
<evidence type="ECO:0000259" key="5">
    <source>
        <dbReference type="PROSITE" id="PS51036"/>
    </source>
</evidence>
<dbReference type="SMR" id="A0A8T3AKA1"/>
<dbReference type="PROSITE" id="PS51036">
    <property type="entry name" value="ZF_A20"/>
    <property type="match status" value="1"/>
</dbReference>
<evidence type="ECO:0000256" key="2">
    <source>
        <dbReference type="ARBA" id="ARBA00022723"/>
    </source>
</evidence>
<dbReference type="InterPro" id="IPR050652">
    <property type="entry name" value="AN1_A20_ZnFinger"/>
</dbReference>
<dbReference type="PANTHER" id="PTHR10634">
    <property type="entry name" value="AN1-TYPE ZINC FINGER PROTEIN"/>
    <property type="match status" value="1"/>
</dbReference>
<gene>
    <name evidence="6" type="ORF">KFK09_023173</name>
</gene>
<dbReference type="GO" id="GO:0003677">
    <property type="term" value="F:DNA binding"/>
    <property type="evidence" value="ECO:0007669"/>
    <property type="project" value="InterPro"/>
</dbReference>
<dbReference type="SMART" id="SM00259">
    <property type="entry name" value="ZnF_A20"/>
    <property type="match status" value="1"/>
</dbReference>
<keyword evidence="4" id="KW-0862">Zinc</keyword>
<dbReference type="Proteomes" id="UP000829196">
    <property type="component" value="Unassembled WGS sequence"/>
</dbReference>
<dbReference type="Gene3D" id="1.20.5.4770">
    <property type="match status" value="1"/>
</dbReference>
<sequence>MAEEQRCHEGIRCANNCGFFGSPATHNLCSKCYRDHLKTEQDLIAVEKPFSLPPSPPPPPLCSLHSPFLVSSIRRRSGGGISRIGRR</sequence>
<dbReference type="AlphaFoldDB" id="A0A8T3AKA1"/>
<dbReference type="InterPro" id="IPR002653">
    <property type="entry name" value="Znf_A20"/>
</dbReference>
<keyword evidence="3" id="KW-0863">Zinc-finger</keyword>
<dbReference type="EMBL" id="JAGYWB010000016">
    <property type="protein sequence ID" value="KAI0496849.1"/>
    <property type="molecule type" value="Genomic_DNA"/>
</dbReference>